<feature type="binding site" description="covalent" evidence="9">
    <location>
        <position position="346"/>
    </location>
    <ligand>
        <name>heme c</name>
        <dbReference type="ChEBI" id="CHEBI:61717"/>
        <label>3</label>
    </ligand>
</feature>
<proteinExistence type="predicted"/>
<sequence>MWKRLLLGLIVLVLAAGIGFFALAWRSAYDPIDPPGRTAFDDAAIARGAALAGIGDCAVCHTAAGGEAYAGGLPIPTPFGTIYSTNITPDPETGIGRWSEAAFRRSMREGVARDGSHLYPAFPYPHFTKATDEDIRAIYAFLMTREPVRAEAPANQLPFPLNFRPLMAGWNLLFLDEGPFRPDPNQSEAWNRGAYLAEGLGHCGSCHTPVNALGAERKDRRYAGGVAEGWHAPALDASSPAPMPWTEEALANYLRGWDPHHGLAAGPMAPVVETMKDAPAADIAAIATYVASLSGGRTASRRSADQVVAFAEERAFGPVPQVDRPKISAVQAEGLQDGERLFVGACATCHHEGGALPYTRPVELSFSSSVTGPDPRNLVRIVLDGIHPPEGQPGPIMPGFAGALTDQQLEALLIYVRRHFGNAPAWRELGATIRDIRGSDAS</sequence>
<reference evidence="12" key="1">
    <citation type="submission" date="2019-03" db="EMBL/GenBank/DDBJ databases">
        <title>Afifella sp. nov., isolated from activated sludge.</title>
        <authorList>
            <person name="Li Q."/>
            <person name="Liu Y."/>
        </authorList>
    </citation>
    <scope>NUCLEOTIDE SEQUENCE</scope>
    <source>
        <strain evidence="12">L72</strain>
    </source>
</reference>
<feature type="binding site" description="covalent" evidence="9">
    <location>
        <position position="60"/>
    </location>
    <ligand>
        <name>heme c</name>
        <dbReference type="ChEBI" id="CHEBI:61717"/>
        <label>1</label>
    </ligand>
</feature>
<feature type="binding site" description="covalent" evidence="9">
    <location>
        <position position="203"/>
    </location>
    <ligand>
        <name>heme c</name>
        <dbReference type="ChEBI" id="CHEBI:61717"/>
        <label>2</label>
    </ligand>
</feature>
<keyword evidence="4 10" id="KW-0479">Metal-binding</keyword>
<evidence type="ECO:0000256" key="9">
    <source>
        <dbReference type="PIRSR" id="PIRSR000018-50"/>
    </source>
</evidence>
<evidence type="ECO:0000256" key="6">
    <source>
        <dbReference type="ARBA" id="ARBA00022737"/>
    </source>
</evidence>
<comment type="caution">
    <text evidence="12">The sequence shown here is derived from an EMBL/GenBank/DDBJ whole genome shotgun (WGS) entry which is preliminary data.</text>
</comment>
<evidence type="ECO:0000313" key="13">
    <source>
        <dbReference type="Proteomes" id="UP000773614"/>
    </source>
</evidence>
<feature type="domain" description="Cytochrome c" evidence="11">
    <location>
        <begin position="188"/>
        <end position="294"/>
    </location>
</feature>
<dbReference type="PANTHER" id="PTHR35008:SF8">
    <property type="entry name" value="ALCOHOL DEHYDROGENASE CYTOCHROME C SUBUNIT"/>
    <property type="match status" value="1"/>
</dbReference>
<gene>
    <name evidence="12" type="ORF">E4O86_01440</name>
</gene>
<protein>
    <submittedName>
        <fullName evidence="12">C-type cytochrome</fullName>
    </submittedName>
</protein>
<dbReference type="Pfam" id="PF13442">
    <property type="entry name" value="Cytochrome_CBB3"/>
    <property type="match status" value="1"/>
</dbReference>
<dbReference type="InterPro" id="IPR014353">
    <property type="entry name" value="Membr-bd_ADH_cyt_c"/>
</dbReference>
<comment type="subcellular location">
    <subcellularLocation>
        <location evidence="1">Cell membrane</location>
    </subcellularLocation>
</comment>
<keyword evidence="5" id="KW-0732">Signal</keyword>
<dbReference type="GO" id="GO:0009055">
    <property type="term" value="F:electron transfer activity"/>
    <property type="evidence" value="ECO:0007669"/>
    <property type="project" value="InterPro"/>
</dbReference>
<dbReference type="OrthoDB" id="9811281at2"/>
<dbReference type="GO" id="GO:0020037">
    <property type="term" value="F:heme binding"/>
    <property type="evidence" value="ECO:0007669"/>
    <property type="project" value="InterPro"/>
</dbReference>
<dbReference type="InterPro" id="IPR051459">
    <property type="entry name" value="Cytochrome_c-type_DH"/>
</dbReference>
<keyword evidence="8" id="KW-0472">Membrane</keyword>
<dbReference type="RefSeq" id="WP_161138722.1">
    <property type="nucleotide sequence ID" value="NZ_SPKJ01000002.1"/>
</dbReference>
<dbReference type="Pfam" id="PF00034">
    <property type="entry name" value="Cytochrom_C"/>
    <property type="match status" value="1"/>
</dbReference>
<feature type="binding site" description="axial binding residue" evidence="10">
    <location>
        <position position="207"/>
    </location>
    <ligand>
        <name>heme c</name>
        <dbReference type="ChEBI" id="CHEBI:61717"/>
        <label>2</label>
    </ligand>
    <ligandPart>
        <name>Fe</name>
        <dbReference type="ChEBI" id="CHEBI:18248"/>
    </ligandPart>
</feature>
<keyword evidence="6" id="KW-0677">Repeat</keyword>
<feature type="binding site" description="covalent" evidence="9">
    <location>
        <position position="57"/>
    </location>
    <ligand>
        <name>heme c</name>
        <dbReference type="ChEBI" id="CHEBI:61717"/>
        <label>1</label>
    </ligand>
</feature>
<feature type="domain" description="Cytochrome c" evidence="11">
    <location>
        <begin position="43"/>
        <end position="146"/>
    </location>
</feature>
<evidence type="ECO:0000256" key="5">
    <source>
        <dbReference type="ARBA" id="ARBA00022729"/>
    </source>
</evidence>
<accession>A0A964WRY3</accession>
<dbReference type="Proteomes" id="UP000773614">
    <property type="component" value="Unassembled WGS sequence"/>
</dbReference>
<feature type="binding site" description="axial binding residue" evidence="10">
    <location>
        <position position="61"/>
    </location>
    <ligand>
        <name>heme c</name>
        <dbReference type="ChEBI" id="CHEBI:61717"/>
        <label>1</label>
    </ligand>
    <ligandPart>
        <name>Fe</name>
        <dbReference type="ChEBI" id="CHEBI:18248"/>
    </ligandPart>
</feature>
<evidence type="ECO:0000256" key="10">
    <source>
        <dbReference type="PIRSR" id="PIRSR000018-51"/>
    </source>
</evidence>
<dbReference type="SUPFAM" id="SSF46626">
    <property type="entry name" value="Cytochrome c"/>
    <property type="match status" value="3"/>
</dbReference>
<dbReference type="EMBL" id="SPKJ01000002">
    <property type="protein sequence ID" value="MYZ46387.1"/>
    <property type="molecule type" value="Genomic_DNA"/>
</dbReference>
<dbReference type="Gene3D" id="1.10.760.10">
    <property type="entry name" value="Cytochrome c-like domain"/>
    <property type="match status" value="3"/>
</dbReference>
<dbReference type="PROSITE" id="PS51007">
    <property type="entry name" value="CYTC"/>
    <property type="match status" value="3"/>
</dbReference>
<dbReference type="PANTHER" id="PTHR35008">
    <property type="entry name" value="BLL4482 PROTEIN-RELATED"/>
    <property type="match status" value="1"/>
</dbReference>
<keyword evidence="2" id="KW-1003">Cell membrane</keyword>
<keyword evidence="7 10" id="KW-0408">Iron</keyword>
<evidence type="ECO:0000256" key="2">
    <source>
        <dbReference type="ARBA" id="ARBA00022475"/>
    </source>
</evidence>
<feature type="binding site" description="covalent" evidence="9">
    <location>
        <position position="349"/>
    </location>
    <ligand>
        <name>heme c</name>
        <dbReference type="ChEBI" id="CHEBI:61717"/>
        <label>3</label>
    </ligand>
</feature>
<dbReference type="GO" id="GO:0005506">
    <property type="term" value="F:iron ion binding"/>
    <property type="evidence" value="ECO:0007669"/>
    <property type="project" value="InterPro"/>
</dbReference>
<evidence type="ECO:0000256" key="7">
    <source>
        <dbReference type="ARBA" id="ARBA00023004"/>
    </source>
</evidence>
<feature type="domain" description="Cytochrome c" evidence="11">
    <location>
        <begin position="333"/>
        <end position="420"/>
    </location>
</feature>
<dbReference type="AlphaFoldDB" id="A0A964WRY3"/>
<keyword evidence="3 9" id="KW-0349">Heme</keyword>
<evidence type="ECO:0000256" key="8">
    <source>
        <dbReference type="ARBA" id="ARBA00023136"/>
    </source>
</evidence>
<name>A0A964WRY3_9HYPH</name>
<evidence type="ECO:0000313" key="12">
    <source>
        <dbReference type="EMBL" id="MYZ46387.1"/>
    </source>
</evidence>
<evidence type="ECO:0000256" key="3">
    <source>
        <dbReference type="ARBA" id="ARBA00022617"/>
    </source>
</evidence>
<dbReference type="GO" id="GO:0005886">
    <property type="term" value="C:plasma membrane"/>
    <property type="evidence" value="ECO:0007669"/>
    <property type="project" value="UniProtKB-SubCell"/>
</dbReference>
<dbReference type="InterPro" id="IPR036909">
    <property type="entry name" value="Cyt_c-like_dom_sf"/>
</dbReference>
<comment type="cofactor">
    <cofactor evidence="9">
        <name>heme c</name>
        <dbReference type="ChEBI" id="CHEBI:61717"/>
    </cofactor>
    <text evidence="9">Binds 3 heme c groups covalently per subunit.</text>
</comment>
<dbReference type="GO" id="GO:0016614">
    <property type="term" value="F:oxidoreductase activity, acting on CH-OH group of donors"/>
    <property type="evidence" value="ECO:0007669"/>
    <property type="project" value="InterPro"/>
</dbReference>
<organism evidence="12 13">
    <name type="scientific">Propylenella binzhouense</name>
    <dbReference type="NCBI Taxonomy" id="2555902"/>
    <lineage>
        <taxon>Bacteria</taxon>
        <taxon>Pseudomonadati</taxon>
        <taxon>Pseudomonadota</taxon>
        <taxon>Alphaproteobacteria</taxon>
        <taxon>Hyphomicrobiales</taxon>
        <taxon>Propylenellaceae</taxon>
        <taxon>Propylenella</taxon>
    </lineage>
</organism>
<feature type="binding site" description="covalent" evidence="9">
    <location>
        <position position="206"/>
    </location>
    <ligand>
        <name>heme c</name>
        <dbReference type="ChEBI" id="CHEBI:61717"/>
        <label>2</label>
    </ligand>
</feature>
<evidence type="ECO:0000256" key="4">
    <source>
        <dbReference type="ARBA" id="ARBA00022723"/>
    </source>
</evidence>
<feature type="binding site" description="axial binding residue" evidence="10">
    <location>
        <position position="350"/>
    </location>
    <ligand>
        <name>heme c</name>
        <dbReference type="ChEBI" id="CHEBI:61717"/>
        <label>3</label>
    </ligand>
    <ligandPart>
        <name>Fe</name>
        <dbReference type="ChEBI" id="CHEBI:18248"/>
    </ligandPart>
</feature>
<dbReference type="PIRSF" id="PIRSF000018">
    <property type="entry name" value="Mb_ADH_cyt_c"/>
    <property type="match status" value="1"/>
</dbReference>
<dbReference type="InterPro" id="IPR009056">
    <property type="entry name" value="Cyt_c-like_dom"/>
</dbReference>
<keyword evidence="13" id="KW-1185">Reference proteome</keyword>
<evidence type="ECO:0000256" key="1">
    <source>
        <dbReference type="ARBA" id="ARBA00004236"/>
    </source>
</evidence>
<evidence type="ECO:0000259" key="11">
    <source>
        <dbReference type="PROSITE" id="PS51007"/>
    </source>
</evidence>